<reference evidence="1" key="1">
    <citation type="submission" date="2022-12" db="EMBL/GenBank/DDBJ databases">
        <title>Polyphasic identification of a Novel Hot-Spring Cyanobacterium Ocullathermofonsia sinensis gen nov. sp. nov. and Genomic Insights on its Adaptations to the Thermal Habitat.</title>
        <authorList>
            <person name="Daroch M."/>
            <person name="Tang J."/>
            <person name="Jiang Y."/>
        </authorList>
    </citation>
    <scope>NUCLEOTIDE SEQUENCE</scope>
    <source>
        <strain evidence="1">PKUAC-SCTA174</strain>
    </source>
</reference>
<keyword evidence="2" id="KW-1185">Reference proteome</keyword>
<dbReference type="EMBL" id="CP113797">
    <property type="protein sequence ID" value="WAL60068.1"/>
    <property type="molecule type" value="Genomic_DNA"/>
</dbReference>
<evidence type="ECO:0000313" key="2">
    <source>
        <dbReference type="Proteomes" id="UP001163152"/>
    </source>
</evidence>
<dbReference type="AlphaFoldDB" id="A0A9E8ZEV4"/>
<name>A0A9E8ZEV4_9CYAN</name>
<sequence length="145" mass="15278">MQGTWAFQSFLMLPSETEWAAPPGTSVSARKWAKGTLAILSSTDDEFSGELTFSETVKLNVKGKILPATDDTPAVLDAIGEATDGPAKGAIYKIRGWSNPLTSEQVNPSQIQGSVLAVRGTDSKPEIELGGMPIGTIGAFILNLV</sequence>
<accession>A0A9E8ZEV4</accession>
<dbReference type="Proteomes" id="UP001163152">
    <property type="component" value="Chromosome"/>
</dbReference>
<gene>
    <name evidence="1" type="ORF">OXH18_23325</name>
</gene>
<proteinExistence type="predicted"/>
<protein>
    <submittedName>
        <fullName evidence="1">Uncharacterized protein</fullName>
    </submittedName>
</protein>
<organism evidence="1 2">
    <name type="scientific">Thermocoleostomius sinensis A174</name>
    <dbReference type="NCBI Taxonomy" id="2016057"/>
    <lineage>
        <taxon>Bacteria</taxon>
        <taxon>Bacillati</taxon>
        <taxon>Cyanobacteriota</taxon>
        <taxon>Cyanophyceae</taxon>
        <taxon>Oculatellales</taxon>
        <taxon>Oculatellaceae</taxon>
        <taxon>Thermocoleostomius</taxon>
    </lineage>
</organism>
<evidence type="ECO:0000313" key="1">
    <source>
        <dbReference type="EMBL" id="WAL60068.1"/>
    </source>
</evidence>
<dbReference type="KEGG" id="tsin:OXH18_23325"/>
<dbReference type="RefSeq" id="WP_268609907.1">
    <property type="nucleotide sequence ID" value="NZ_CP113797.1"/>
</dbReference>